<dbReference type="RefSeq" id="WP_203584555.1">
    <property type="nucleotide sequence ID" value="NZ_JACOPV010000008.1"/>
</dbReference>
<reference evidence="1 2" key="1">
    <citation type="submission" date="2020-08" db="EMBL/GenBank/DDBJ databases">
        <title>Description of novel Pseudomonas species.</title>
        <authorList>
            <person name="Duman M."/>
            <person name="Mulet M."/>
            <person name="Altun S."/>
            <person name="Saticioglu I.B."/>
            <person name="Lalucat J."/>
            <person name="Garcia-Valdes E."/>
        </authorList>
    </citation>
    <scope>NUCLEOTIDE SEQUENCE [LARGE SCALE GENOMIC DNA]</scope>
    <source>
        <strain evidence="1 2">P66</strain>
    </source>
</reference>
<organism evidence="1 2">
    <name type="scientific">Pseudomonas arcuscaelestis</name>
    <dbReference type="NCBI Taxonomy" id="2710591"/>
    <lineage>
        <taxon>Bacteria</taxon>
        <taxon>Pseudomonadati</taxon>
        <taxon>Pseudomonadota</taxon>
        <taxon>Gammaproteobacteria</taxon>
        <taxon>Pseudomonadales</taxon>
        <taxon>Pseudomonadaceae</taxon>
        <taxon>Pseudomonas</taxon>
    </lineage>
</organism>
<accession>A0ABS2BYU6</accession>
<gene>
    <name evidence="1" type="ORF">H8F21_13680</name>
</gene>
<name>A0ABS2BYU6_9PSED</name>
<sequence length="227" mass="25055">MTDSLESRVQRLALANHFISAVASCGRQFFLHKSSGRVAELRLITDQVFIVDEATQHQVNTHSDRDWPNFSHGGGLRDFICSIRDYVISGDQIRHEYFKTVPAGERVVNHWGYENEALDAVRQAGQKLGIVTIEPTSDCTNPPLSTLYLNGGLGRKPLTHKHYLTECNKCGWVGSSEESAGTSGPHDDSDVICPNCHRDDCSEIDTARALEILQAVVLGPIPRIVSS</sequence>
<proteinExistence type="predicted"/>
<dbReference type="EMBL" id="JACOPV010000008">
    <property type="protein sequence ID" value="MBM5458615.1"/>
    <property type="molecule type" value="Genomic_DNA"/>
</dbReference>
<keyword evidence="2" id="KW-1185">Reference proteome</keyword>
<protein>
    <submittedName>
        <fullName evidence="1">Uncharacterized protein</fullName>
    </submittedName>
</protein>
<evidence type="ECO:0000313" key="1">
    <source>
        <dbReference type="EMBL" id="MBM5458615.1"/>
    </source>
</evidence>
<evidence type="ECO:0000313" key="2">
    <source>
        <dbReference type="Proteomes" id="UP000745663"/>
    </source>
</evidence>
<comment type="caution">
    <text evidence="1">The sequence shown here is derived from an EMBL/GenBank/DDBJ whole genome shotgun (WGS) entry which is preliminary data.</text>
</comment>
<dbReference type="Proteomes" id="UP000745663">
    <property type="component" value="Unassembled WGS sequence"/>
</dbReference>